<dbReference type="PROSITE" id="PS50977">
    <property type="entry name" value="HTH_TETR_2"/>
    <property type="match status" value="1"/>
</dbReference>
<name>F6EQA2_HOYSD</name>
<gene>
    <name evidence="7" type="ordered locus">AS9A_1073</name>
</gene>
<dbReference type="InterPro" id="IPR009057">
    <property type="entry name" value="Homeodomain-like_sf"/>
</dbReference>
<evidence type="ECO:0000313" key="7">
    <source>
        <dbReference type="EMBL" id="AEF39525.1"/>
    </source>
</evidence>
<dbReference type="Proteomes" id="UP000009235">
    <property type="component" value="Chromosome"/>
</dbReference>
<dbReference type="GO" id="GO:0003700">
    <property type="term" value="F:DNA-binding transcription factor activity"/>
    <property type="evidence" value="ECO:0007669"/>
    <property type="project" value="TreeGrafter"/>
</dbReference>
<dbReference type="PANTHER" id="PTHR30055">
    <property type="entry name" value="HTH-TYPE TRANSCRIPTIONAL REGULATOR RUTR"/>
    <property type="match status" value="1"/>
</dbReference>
<feature type="region of interest" description="Disordered" evidence="5">
    <location>
        <begin position="1"/>
        <end position="21"/>
    </location>
</feature>
<evidence type="ECO:0000256" key="5">
    <source>
        <dbReference type="SAM" id="MobiDB-lite"/>
    </source>
</evidence>
<dbReference type="OrthoDB" id="3766519at2"/>
<dbReference type="SUPFAM" id="SSF46689">
    <property type="entry name" value="Homeodomain-like"/>
    <property type="match status" value="1"/>
</dbReference>
<dbReference type="Gene3D" id="1.10.357.10">
    <property type="entry name" value="Tetracycline Repressor, domain 2"/>
    <property type="match status" value="1"/>
</dbReference>
<dbReference type="EMBL" id="CP002786">
    <property type="protein sequence ID" value="AEF39525.1"/>
    <property type="molecule type" value="Genomic_DNA"/>
</dbReference>
<evidence type="ECO:0000259" key="6">
    <source>
        <dbReference type="PROSITE" id="PS50977"/>
    </source>
</evidence>
<sequence>MVTTQGAGRPRSAQRRRPGETAREEILDAAAELFTTHGYASTSTRKIAEAVGVRQATIYHYFGTKDDILEALLSGTVSHTLDAAFALHATTGDPAARLHSLAWYDGIQLWNSHWNIGALYLLPELRAERFAPFVASRDELRQVYRDRTADVIALTDSDATASPHAYQEEDIPLRLVETLVNMRWDGRGEVDEPFRTANSILRAIGWRGNWEILQKESHRALCTILDPAEIIAKR</sequence>
<protein>
    <submittedName>
        <fullName evidence="7">Transcription regulator AmtR</fullName>
    </submittedName>
</protein>
<evidence type="ECO:0000256" key="1">
    <source>
        <dbReference type="ARBA" id="ARBA00023015"/>
    </source>
</evidence>
<dbReference type="Pfam" id="PF00440">
    <property type="entry name" value="TetR_N"/>
    <property type="match status" value="1"/>
</dbReference>
<dbReference type="STRING" id="443218.AS9A_1073"/>
<dbReference type="InterPro" id="IPR001647">
    <property type="entry name" value="HTH_TetR"/>
</dbReference>
<proteinExistence type="predicted"/>
<keyword evidence="8" id="KW-1185">Reference proteome</keyword>
<evidence type="ECO:0000256" key="2">
    <source>
        <dbReference type="ARBA" id="ARBA00023125"/>
    </source>
</evidence>
<keyword evidence="1" id="KW-0805">Transcription regulation</keyword>
<keyword evidence="2 4" id="KW-0238">DNA-binding</keyword>
<feature type="DNA-binding region" description="H-T-H motif" evidence="4">
    <location>
        <begin position="43"/>
        <end position="62"/>
    </location>
</feature>
<accession>F6EQA2</accession>
<dbReference type="KEGG" id="asd:AS9A_1073"/>
<dbReference type="PANTHER" id="PTHR30055:SF234">
    <property type="entry name" value="HTH-TYPE TRANSCRIPTIONAL REGULATOR BETI"/>
    <property type="match status" value="1"/>
</dbReference>
<dbReference type="eggNOG" id="COG1309">
    <property type="taxonomic scope" value="Bacteria"/>
</dbReference>
<feature type="domain" description="HTH tetR-type" evidence="6">
    <location>
        <begin position="20"/>
        <end position="80"/>
    </location>
</feature>
<dbReference type="AlphaFoldDB" id="F6EQA2"/>
<keyword evidence="3" id="KW-0804">Transcription</keyword>
<dbReference type="InterPro" id="IPR050109">
    <property type="entry name" value="HTH-type_TetR-like_transc_reg"/>
</dbReference>
<evidence type="ECO:0000313" key="8">
    <source>
        <dbReference type="Proteomes" id="UP000009235"/>
    </source>
</evidence>
<dbReference type="PRINTS" id="PR00455">
    <property type="entry name" value="HTHTETR"/>
</dbReference>
<evidence type="ECO:0000256" key="3">
    <source>
        <dbReference type="ARBA" id="ARBA00023163"/>
    </source>
</evidence>
<dbReference type="HOGENOM" id="CLU_069356_20_1_11"/>
<reference evidence="7 8" key="1">
    <citation type="journal article" date="2011" name="J. Bacteriol.">
        <title>Complete genome sequence of Amycolicicoccus subflavus DQS3-9A1T, an actinomycete isolated from crude oil-polluted soil.</title>
        <authorList>
            <person name="Cai M."/>
            <person name="Chen W.M."/>
            <person name="Nie Y."/>
            <person name="Chi C.Q."/>
            <person name="Wang Y.N."/>
            <person name="Tang Y.Q."/>
            <person name="Li G.Y."/>
            <person name="Wu X.L."/>
        </authorList>
    </citation>
    <scope>NUCLEOTIDE SEQUENCE [LARGE SCALE GENOMIC DNA]</scope>
    <source>
        <strain evidence="8">DSM 45089 / DQS3-9A1</strain>
    </source>
</reference>
<dbReference type="GO" id="GO:0000976">
    <property type="term" value="F:transcription cis-regulatory region binding"/>
    <property type="evidence" value="ECO:0007669"/>
    <property type="project" value="TreeGrafter"/>
</dbReference>
<organism evidence="7 8">
    <name type="scientific">Hoyosella subflava (strain DSM 45089 / JCM 17490 / NBRC 109087 / DQS3-9A1)</name>
    <name type="common">Amycolicicoccus subflavus</name>
    <dbReference type="NCBI Taxonomy" id="443218"/>
    <lineage>
        <taxon>Bacteria</taxon>
        <taxon>Bacillati</taxon>
        <taxon>Actinomycetota</taxon>
        <taxon>Actinomycetes</taxon>
        <taxon>Mycobacteriales</taxon>
        <taxon>Hoyosellaceae</taxon>
        <taxon>Hoyosella</taxon>
    </lineage>
</organism>
<evidence type="ECO:0000256" key="4">
    <source>
        <dbReference type="PROSITE-ProRule" id="PRU00335"/>
    </source>
</evidence>